<evidence type="ECO:0000256" key="3">
    <source>
        <dbReference type="ARBA" id="ARBA00022801"/>
    </source>
</evidence>
<feature type="compositionally biased region" description="Low complexity" evidence="5">
    <location>
        <begin position="132"/>
        <end position="152"/>
    </location>
</feature>
<dbReference type="PANTHER" id="PTHR11241">
    <property type="entry name" value="DEOXYURIDINE 5'-TRIPHOSPHATE NUCLEOTIDOHYDROLASE"/>
    <property type="match status" value="1"/>
</dbReference>
<evidence type="ECO:0000256" key="1">
    <source>
        <dbReference type="ARBA" id="ARBA00006581"/>
    </source>
</evidence>
<dbReference type="SUPFAM" id="SSF51283">
    <property type="entry name" value="dUTPase-like"/>
    <property type="match status" value="1"/>
</dbReference>
<dbReference type="GO" id="GO:0000287">
    <property type="term" value="F:magnesium ion binding"/>
    <property type="evidence" value="ECO:0007669"/>
    <property type="project" value="InterPro"/>
</dbReference>
<evidence type="ECO:0000313" key="7">
    <source>
        <dbReference type="EMBL" id="QHU20966.1"/>
    </source>
</evidence>
<dbReference type="GO" id="GO:0004170">
    <property type="term" value="F:dUTP diphosphatase activity"/>
    <property type="evidence" value="ECO:0007669"/>
    <property type="project" value="UniProtKB-EC"/>
</dbReference>
<keyword evidence="3" id="KW-0378">Hydrolase</keyword>
<dbReference type="CDD" id="cd07557">
    <property type="entry name" value="trimeric_dUTPase"/>
    <property type="match status" value="1"/>
</dbReference>
<dbReference type="InterPro" id="IPR036157">
    <property type="entry name" value="dUTPase-like_sf"/>
</dbReference>
<dbReference type="NCBIfam" id="TIGR00576">
    <property type="entry name" value="dut"/>
    <property type="match status" value="1"/>
</dbReference>
<feature type="region of interest" description="Disordered" evidence="5">
    <location>
        <begin position="132"/>
        <end position="165"/>
    </location>
</feature>
<name>A0A6C0KUZ9_9ZZZZ</name>
<dbReference type="EC" id="3.6.1.23" evidence="2"/>
<sequence length="165" mass="17917">MFRFSKLNDNAVAPVKAHRFDAGFDLSACEDGIVPARGQLMINTGIAISIPTDCYARVAPRSGLAYKKCIDVMAGVIDHGYSDSVRVIIRNHADEPFQVKIGDRIAQLIFEKIYTPETIEFVTYVDIQDANNSNNSNNSNNLDNNGTNITNTANRGTAGFGSTGV</sequence>
<evidence type="ECO:0000256" key="5">
    <source>
        <dbReference type="SAM" id="MobiDB-lite"/>
    </source>
</evidence>
<evidence type="ECO:0000256" key="2">
    <source>
        <dbReference type="ARBA" id="ARBA00012379"/>
    </source>
</evidence>
<dbReference type="GO" id="GO:0046081">
    <property type="term" value="P:dUTP catabolic process"/>
    <property type="evidence" value="ECO:0007669"/>
    <property type="project" value="InterPro"/>
</dbReference>
<dbReference type="Gene3D" id="2.70.40.10">
    <property type="match status" value="1"/>
</dbReference>
<proteinExistence type="inferred from homology"/>
<feature type="domain" description="dUTPase-like" evidence="6">
    <location>
        <begin position="11"/>
        <end position="128"/>
    </location>
</feature>
<evidence type="ECO:0000259" key="6">
    <source>
        <dbReference type="Pfam" id="PF00692"/>
    </source>
</evidence>
<dbReference type="GO" id="GO:0006226">
    <property type="term" value="P:dUMP biosynthetic process"/>
    <property type="evidence" value="ECO:0007669"/>
    <property type="project" value="InterPro"/>
</dbReference>
<protein>
    <recommendedName>
        <fullName evidence="2">dUTP diphosphatase</fullName>
        <ecNumber evidence="2">3.6.1.23</ecNumber>
    </recommendedName>
</protein>
<dbReference type="Pfam" id="PF00692">
    <property type="entry name" value="dUTPase"/>
    <property type="match status" value="1"/>
</dbReference>
<evidence type="ECO:0000256" key="4">
    <source>
        <dbReference type="ARBA" id="ARBA00023080"/>
    </source>
</evidence>
<dbReference type="EMBL" id="MN740976">
    <property type="protein sequence ID" value="QHU20966.1"/>
    <property type="molecule type" value="Genomic_DNA"/>
</dbReference>
<dbReference type="AlphaFoldDB" id="A0A6C0KUZ9"/>
<dbReference type="InterPro" id="IPR033704">
    <property type="entry name" value="dUTPase_trimeric"/>
</dbReference>
<dbReference type="InterPro" id="IPR008181">
    <property type="entry name" value="dUTPase"/>
</dbReference>
<dbReference type="InterPro" id="IPR029054">
    <property type="entry name" value="dUTPase-like"/>
</dbReference>
<accession>A0A6C0KUZ9</accession>
<reference evidence="7" key="1">
    <citation type="journal article" date="2020" name="Nature">
        <title>Giant virus diversity and host interactions through global metagenomics.</title>
        <authorList>
            <person name="Schulz F."/>
            <person name="Roux S."/>
            <person name="Paez-Espino D."/>
            <person name="Jungbluth S."/>
            <person name="Walsh D.A."/>
            <person name="Denef V.J."/>
            <person name="McMahon K.D."/>
            <person name="Konstantinidis K.T."/>
            <person name="Eloe-Fadrosh E.A."/>
            <person name="Kyrpides N.C."/>
            <person name="Woyke T."/>
        </authorList>
    </citation>
    <scope>NUCLEOTIDE SEQUENCE</scope>
    <source>
        <strain evidence="7">GVMAG-S-3300013094-100</strain>
    </source>
</reference>
<organism evidence="7">
    <name type="scientific">viral metagenome</name>
    <dbReference type="NCBI Taxonomy" id="1070528"/>
    <lineage>
        <taxon>unclassified sequences</taxon>
        <taxon>metagenomes</taxon>
        <taxon>organismal metagenomes</taxon>
    </lineage>
</organism>
<dbReference type="PANTHER" id="PTHR11241:SF0">
    <property type="entry name" value="DEOXYURIDINE 5'-TRIPHOSPHATE NUCLEOTIDOHYDROLASE"/>
    <property type="match status" value="1"/>
</dbReference>
<comment type="similarity">
    <text evidence="1">Belongs to the dUTPase family.</text>
</comment>
<keyword evidence="4" id="KW-0546">Nucleotide metabolism</keyword>